<sequence length="148" mass="17119">MSFDTTASNRGVNTGARVLLEKKNKKDLISLACRHHILEIIIERVFNALMETSNGPNIRLFQRFSSNWSQINIKKYESGITKDTVANELKPHKNDLVKFIKDQLATYQPRDDYRELLQLSLIFLGDKTARCFNIRTPGALHRARWMAK</sequence>
<dbReference type="EMBL" id="CABPRJ010001464">
    <property type="protein sequence ID" value="VVC38146.1"/>
    <property type="molecule type" value="Genomic_DNA"/>
</dbReference>
<protein>
    <submittedName>
        <fullName evidence="1">Uncharacterized protein</fullName>
    </submittedName>
</protein>
<dbReference type="Proteomes" id="UP000325440">
    <property type="component" value="Unassembled WGS sequence"/>
</dbReference>
<dbReference type="AlphaFoldDB" id="A0A5E4N2V5"/>
<evidence type="ECO:0000313" key="1">
    <source>
        <dbReference type="EMBL" id="VVC38146.1"/>
    </source>
</evidence>
<name>A0A5E4N2V5_9HEMI</name>
<gene>
    <name evidence="1" type="ORF">CINCED_3A003921</name>
</gene>
<accession>A0A5E4N2V5</accession>
<reference evidence="1 2" key="1">
    <citation type="submission" date="2019-08" db="EMBL/GenBank/DDBJ databases">
        <authorList>
            <person name="Alioto T."/>
            <person name="Alioto T."/>
            <person name="Gomez Garrido J."/>
        </authorList>
    </citation>
    <scope>NUCLEOTIDE SEQUENCE [LARGE SCALE GENOMIC DNA]</scope>
</reference>
<keyword evidence="2" id="KW-1185">Reference proteome</keyword>
<organism evidence="1 2">
    <name type="scientific">Cinara cedri</name>
    <dbReference type="NCBI Taxonomy" id="506608"/>
    <lineage>
        <taxon>Eukaryota</taxon>
        <taxon>Metazoa</taxon>
        <taxon>Ecdysozoa</taxon>
        <taxon>Arthropoda</taxon>
        <taxon>Hexapoda</taxon>
        <taxon>Insecta</taxon>
        <taxon>Pterygota</taxon>
        <taxon>Neoptera</taxon>
        <taxon>Paraneoptera</taxon>
        <taxon>Hemiptera</taxon>
        <taxon>Sternorrhyncha</taxon>
        <taxon>Aphidomorpha</taxon>
        <taxon>Aphidoidea</taxon>
        <taxon>Aphididae</taxon>
        <taxon>Lachninae</taxon>
        <taxon>Cinara</taxon>
    </lineage>
</organism>
<dbReference type="OrthoDB" id="6626659at2759"/>
<evidence type="ECO:0000313" key="2">
    <source>
        <dbReference type="Proteomes" id="UP000325440"/>
    </source>
</evidence>
<proteinExistence type="predicted"/>